<protein>
    <recommendedName>
        <fullName evidence="3">Flagellin</fullName>
    </recommendedName>
</protein>
<dbReference type="RefSeq" id="WP_377687073.1">
    <property type="nucleotide sequence ID" value="NZ_JBHMDZ010000041.1"/>
</dbReference>
<dbReference type="EMBL" id="JAUFRC010000001">
    <property type="protein sequence ID" value="MDN3713034.1"/>
    <property type="molecule type" value="Genomic_DNA"/>
</dbReference>
<reference evidence="2" key="1">
    <citation type="journal article" date="2019" name="Int. J. Syst. Evol. Microbiol.">
        <title>The Global Catalogue of Microorganisms (GCM) 10K type strain sequencing project: providing services to taxonomists for standard genome sequencing and annotation.</title>
        <authorList>
            <consortium name="The Broad Institute Genomics Platform"/>
            <consortium name="The Broad Institute Genome Sequencing Center for Infectious Disease"/>
            <person name="Wu L."/>
            <person name="Ma J."/>
        </authorList>
    </citation>
    <scope>NUCLEOTIDE SEQUENCE [LARGE SCALE GENOMIC DNA]</scope>
    <source>
        <strain evidence="2">CECT 8482</strain>
    </source>
</reference>
<gene>
    <name evidence="1" type="ORF">QWZ10_17115</name>
</gene>
<dbReference type="Gene3D" id="1.20.1330.10">
    <property type="entry name" value="f41 fragment of flagellin, N-terminal domain"/>
    <property type="match status" value="1"/>
</dbReference>
<accession>A0ABT8DCG5</accession>
<evidence type="ECO:0000313" key="1">
    <source>
        <dbReference type="EMBL" id="MDN3713034.1"/>
    </source>
</evidence>
<evidence type="ECO:0008006" key="3">
    <source>
        <dbReference type="Google" id="ProtNLM"/>
    </source>
</evidence>
<dbReference type="SUPFAM" id="SSF64518">
    <property type="entry name" value="Phase 1 flagellin"/>
    <property type="match status" value="1"/>
</dbReference>
<keyword evidence="2" id="KW-1185">Reference proteome</keyword>
<comment type="caution">
    <text evidence="1">The sequence shown here is derived from an EMBL/GenBank/DDBJ whole genome shotgun (WGS) entry which is preliminary data.</text>
</comment>
<sequence>MKNLSSIGDLARLYHTRQSNLSTKSKINTLSYEATTGIKKDLAKHLGGNTAIINQVEHKLALLDAFKKNTTEAEGTLNAMQLAMQSIQDTIVDLGPALISEASLSSDAQIDIRNAQSKEHLASTIRALNTTLAGKSLFSGSRTDTAPLPSANALIDEISFEISGLSSLADIETSIKNWFDAPAGGAGYIDNIYKGNLDTSHEFPTSERRTINISTNASSPAIREILRGLALYTIAGSPQTNQDGNLQRGLLIAAGEALIHGNDLMSIERSRVGFSEELLKKEIAQNSSESSALSVSRNTMITAEPFETALSLKETESNLNNLYTLTARLSSLRLTDYLR</sequence>
<evidence type="ECO:0000313" key="2">
    <source>
        <dbReference type="Proteomes" id="UP001243846"/>
    </source>
</evidence>
<name>A0ABT8DCG5_9RHOB</name>
<organism evidence="1 2">
    <name type="scientific">Paracoccus cavernae</name>
    <dbReference type="NCBI Taxonomy" id="1571207"/>
    <lineage>
        <taxon>Bacteria</taxon>
        <taxon>Pseudomonadati</taxon>
        <taxon>Pseudomonadota</taxon>
        <taxon>Alphaproteobacteria</taxon>
        <taxon>Rhodobacterales</taxon>
        <taxon>Paracoccaceae</taxon>
        <taxon>Paracoccus</taxon>
    </lineage>
</organism>
<proteinExistence type="predicted"/>
<dbReference type="Proteomes" id="UP001243846">
    <property type="component" value="Unassembled WGS sequence"/>
</dbReference>